<reference evidence="2" key="1">
    <citation type="journal article" date="2023" name="G3 (Bethesda)">
        <title>Whole genome assemblies of Zophobas morio and Tenebrio molitor.</title>
        <authorList>
            <person name="Kaur S."/>
            <person name="Stinson S.A."/>
            <person name="diCenzo G.C."/>
        </authorList>
    </citation>
    <scope>NUCLEOTIDE SEQUENCE</scope>
    <source>
        <strain evidence="2">QUZm001</strain>
    </source>
</reference>
<protein>
    <submittedName>
        <fullName evidence="2">Uncharacterized protein</fullName>
    </submittedName>
</protein>
<evidence type="ECO:0000256" key="1">
    <source>
        <dbReference type="SAM" id="Phobius"/>
    </source>
</evidence>
<comment type="caution">
    <text evidence="2">The sequence shown here is derived from an EMBL/GenBank/DDBJ whole genome shotgun (WGS) entry which is preliminary data.</text>
</comment>
<sequence length="174" mass="19312">MAHSSQGVYSPLPQSISDSDSEKELHMDAVCPNYSKKAVQNGDSFDLKRKLHNNSTSFIHLGDDLLQIKRGPPKMSTLRKVAFVASIILCLLPIVVFLWFLPCSASHTCPVKTNNWENKQDDIELKGDINLVHGLNQNNLNLAILFQGDVRSSKILKNGAISFLGNSGNVAWYF</sequence>
<gene>
    <name evidence="2" type="ORF">Zmor_005817</name>
</gene>
<name>A0AA38IWJ4_9CUCU</name>
<keyword evidence="1" id="KW-0812">Transmembrane</keyword>
<evidence type="ECO:0000313" key="3">
    <source>
        <dbReference type="Proteomes" id="UP001168821"/>
    </source>
</evidence>
<dbReference type="EMBL" id="JALNTZ010000002">
    <property type="protein sequence ID" value="KAJ3661422.1"/>
    <property type="molecule type" value="Genomic_DNA"/>
</dbReference>
<organism evidence="2 3">
    <name type="scientific">Zophobas morio</name>
    <dbReference type="NCBI Taxonomy" id="2755281"/>
    <lineage>
        <taxon>Eukaryota</taxon>
        <taxon>Metazoa</taxon>
        <taxon>Ecdysozoa</taxon>
        <taxon>Arthropoda</taxon>
        <taxon>Hexapoda</taxon>
        <taxon>Insecta</taxon>
        <taxon>Pterygota</taxon>
        <taxon>Neoptera</taxon>
        <taxon>Endopterygota</taxon>
        <taxon>Coleoptera</taxon>
        <taxon>Polyphaga</taxon>
        <taxon>Cucujiformia</taxon>
        <taxon>Tenebrionidae</taxon>
        <taxon>Zophobas</taxon>
    </lineage>
</organism>
<proteinExistence type="predicted"/>
<evidence type="ECO:0000313" key="2">
    <source>
        <dbReference type="EMBL" id="KAJ3661422.1"/>
    </source>
</evidence>
<accession>A0AA38IWJ4</accession>
<keyword evidence="3" id="KW-1185">Reference proteome</keyword>
<feature type="transmembrane region" description="Helical" evidence="1">
    <location>
        <begin position="81"/>
        <end position="101"/>
    </location>
</feature>
<dbReference type="AlphaFoldDB" id="A0AA38IWJ4"/>
<keyword evidence="1" id="KW-1133">Transmembrane helix</keyword>
<dbReference type="Proteomes" id="UP001168821">
    <property type="component" value="Unassembled WGS sequence"/>
</dbReference>
<keyword evidence="1" id="KW-0472">Membrane</keyword>